<dbReference type="Gene3D" id="3.40.50.720">
    <property type="entry name" value="NAD(P)-binding Rossmann-like Domain"/>
    <property type="match status" value="1"/>
</dbReference>
<dbReference type="SUPFAM" id="SSF51735">
    <property type="entry name" value="NAD(P)-binding Rossmann-fold domains"/>
    <property type="match status" value="1"/>
</dbReference>
<keyword evidence="4" id="KW-1185">Reference proteome</keyword>
<dbReference type="GO" id="GO:0004316">
    <property type="term" value="F:3-oxoacyl-[acyl-carrier-protein] reductase (NADPH) activity"/>
    <property type="evidence" value="ECO:0007669"/>
    <property type="project" value="UniProtKB-EC"/>
</dbReference>
<dbReference type="Pfam" id="PF13561">
    <property type="entry name" value="adh_short_C2"/>
    <property type="match status" value="1"/>
</dbReference>
<organism evidence="3 4">
    <name type="scientific">Variovorax soli</name>
    <dbReference type="NCBI Taxonomy" id="376815"/>
    <lineage>
        <taxon>Bacteria</taxon>
        <taxon>Pseudomonadati</taxon>
        <taxon>Pseudomonadota</taxon>
        <taxon>Betaproteobacteria</taxon>
        <taxon>Burkholderiales</taxon>
        <taxon>Comamonadaceae</taxon>
        <taxon>Variovorax</taxon>
    </lineage>
</organism>
<keyword evidence="2 3" id="KW-0560">Oxidoreductase</keyword>
<dbReference type="InterPro" id="IPR002347">
    <property type="entry name" value="SDR_fam"/>
</dbReference>
<name>A0ABU1NI70_9BURK</name>
<dbReference type="EMBL" id="JAVDRF010000009">
    <property type="protein sequence ID" value="MDR6538157.1"/>
    <property type="molecule type" value="Genomic_DNA"/>
</dbReference>
<evidence type="ECO:0000313" key="4">
    <source>
        <dbReference type="Proteomes" id="UP001184230"/>
    </source>
</evidence>
<dbReference type="PRINTS" id="PR00080">
    <property type="entry name" value="SDRFAMILY"/>
</dbReference>
<dbReference type="CDD" id="cd05233">
    <property type="entry name" value="SDR_c"/>
    <property type="match status" value="1"/>
</dbReference>
<gene>
    <name evidence="3" type="ORF">J2739_003944</name>
</gene>
<comment type="caution">
    <text evidence="3">The sequence shown here is derived from an EMBL/GenBank/DDBJ whole genome shotgun (WGS) entry which is preliminary data.</text>
</comment>
<accession>A0ABU1NI70</accession>
<sequence>MEDLKGKIALVTGASTGIGAAVAKAYAARGMRVAVHYNASARQARAVVDAIAAAGGEAFALQGDVRDTEAIRRMVQEASARWGGIDVLVNNAGSLVKRVPIAEFDDALFDEVMHLNARSVLAFCRDVVPLMRTQGRGGSIINVSSVAARHGGGPGASLYAGAKGFVSTATRGLAKELAPDGIRVNAVAPGVIQTPFHDQFSTPQMLESFKATIPMARIGEPDDCVGAFLYLASEQLSGYVTGQILEVNGGQYMP</sequence>
<evidence type="ECO:0000313" key="3">
    <source>
        <dbReference type="EMBL" id="MDR6538157.1"/>
    </source>
</evidence>
<evidence type="ECO:0000256" key="1">
    <source>
        <dbReference type="ARBA" id="ARBA00006484"/>
    </source>
</evidence>
<dbReference type="InterPro" id="IPR036291">
    <property type="entry name" value="NAD(P)-bd_dom_sf"/>
</dbReference>
<dbReference type="NCBIfam" id="NF005559">
    <property type="entry name" value="PRK07231.1"/>
    <property type="match status" value="1"/>
</dbReference>
<comment type="similarity">
    <text evidence="1">Belongs to the short-chain dehydrogenases/reductases (SDR) family.</text>
</comment>
<evidence type="ECO:0000256" key="2">
    <source>
        <dbReference type="ARBA" id="ARBA00023002"/>
    </source>
</evidence>
<dbReference type="PANTHER" id="PTHR43639">
    <property type="entry name" value="OXIDOREDUCTASE, SHORT-CHAIN DEHYDROGENASE/REDUCTASE FAMILY (AFU_ORTHOLOGUE AFUA_5G02870)"/>
    <property type="match status" value="1"/>
</dbReference>
<proteinExistence type="inferred from homology"/>
<dbReference type="PRINTS" id="PR00081">
    <property type="entry name" value="GDHRDH"/>
</dbReference>
<dbReference type="RefSeq" id="WP_309904690.1">
    <property type="nucleotide sequence ID" value="NZ_JAVDRF010000009.1"/>
</dbReference>
<dbReference type="Proteomes" id="UP001184230">
    <property type="component" value="Unassembled WGS sequence"/>
</dbReference>
<dbReference type="PANTHER" id="PTHR43639:SF1">
    <property type="entry name" value="SHORT-CHAIN DEHYDROGENASE_REDUCTASE FAMILY PROTEIN"/>
    <property type="match status" value="1"/>
</dbReference>
<protein>
    <submittedName>
        <fullName evidence="3">3-oxoacyl-[acyl-carrier protein] reductase</fullName>
        <ecNumber evidence="3">1.1.1.100</ecNumber>
    </submittedName>
</protein>
<dbReference type="EC" id="1.1.1.100" evidence="3"/>
<reference evidence="3 4" key="1">
    <citation type="submission" date="2023-07" db="EMBL/GenBank/DDBJ databases">
        <title>Sorghum-associated microbial communities from plants grown in Nebraska, USA.</title>
        <authorList>
            <person name="Schachtman D."/>
        </authorList>
    </citation>
    <scope>NUCLEOTIDE SEQUENCE [LARGE SCALE GENOMIC DNA]</scope>
    <source>
        <strain evidence="3 4">DS1781</strain>
    </source>
</reference>